<evidence type="ECO:0000256" key="1">
    <source>
        <dbReference type="SAM" id="MobiDB-lite"/>
    </source>
</evidence>
<dbReference type="InterPro" id="IPR022033">
    <property type="entry name" value="Rav1p_C"/>
</dbReference>
<dbReference type="Proteomes" id="UP001304243">
    <property type="component" value="Unassembled WGS sequence"/>
</dbReference>
<dbReference type="RefSeq" id="XP_064678047.1">
    <property type="nucleotide sequence ID" value="XM_064831767.1"/>
</dbReference>
<dbReference type="Pfam" id="PF12234">
    <property type="entry name" value="Rav1p_C"/>
    <property type="match status" value="1"/>
</dbReference>
<protein>
    <recommendedName>
        <fullName evidence="2">RAVE complex protein Rav1 C-terminal domain-containing protein</fullName>
    </recommendedName>
</protein>
<dbReference type="GO" id="GO:0043291">
    <property type="term" value="C:RAVE complex"/>
    <property type="evidence" value="ECO:0007669"/>
    <property type="project" value="TreeGrafter"/>
</dbReference>
<dbReference type="EMBL" id="JASEJX010000030">
    <property type="protein sequence ID" value="KAK4511381.1"/>
    <property type="molecule type" value="Genomic_DNA"/>
</dbReference>
<keyword evidence="4" id="KW-1185">Reference proteome</keyword>
<feature type="compositionally biased region" description="Acidic residues" evidence="1">
    <location>
        <begin position="1218"/>
        <end position="1227"/>
    </location>
</feature>
<dbReference type="SMART" id="SM00320">
    <property type="entry name" value="WD40"/>
    <property type="match status" value="2"/>
</dbReference>
<dbReference type="PANTHER" id="PTHR13950:SF9">
    <property type="entry name" value="RABCONNECTIN-3A"/>
    <property type="match status" value="1"/>
</dbReference>
<dbReference type="GO" id="GO:0007035">
    <property type="term" value="P:vacuolar acidification"/>
    <property type="evidence" value="ECO:0007669"/>
    <property type="project" value="TreeGrafter"/>
</dbReference>
<reference evidence="3 4" key="1">
    <citation type="submission" date="2022-11" db="EMBL/GenBank/DDBJ databases">
        <title>Mucor velutinosus strain NIH1002 WGS.</title>
        <authorList>
            <person name="Subramanian P."/>
            <person name="Mullikin J.C."/>
            <person name="Segre J.A."/>
            <person name="Zelazny A.M."/>
        </authorList>
    </citation>
    <scope>NUCLEOTIDE SEQUENCE [LARGE SCALE GENOMIC DNA]</scope>
    <source>
        <strain evidence="3 4">NIH1002</strain>
    </source>
</reference>
<dbReference type="InterPro" id="IPR036322">
    <property type="entry name" value="WD40_repeat_dom_sf"/>
</dbReference>
<evidence type="ECO:0000313" key="3">
    <source>
        <dbReference type="EMBL" id="KAK4511381.1"/>
    </source>
</evidence>
<comment type="caution">
    <text evidence="3">The sequence shown here is derived from an EMBL/GenBank/DDBJ whole genome shotgun (WGS) entry which is preliminary data.</text>
</comment>
<accession>A0AAN7D5M9</accession>
<name>A0AAN7D5M9_9FUNG</name>
<evidence type="ECO:0000259" key="2">
    <source>
        <dbReference type="Pfam" id="PF12234"/>
    </source>
</evidence>
<dbReference type="PANTHER" id="PTHR13950">
    <property type="entry name" value="RABCONNECTIN-RELATED"/>
    <property type="match status" value="1"/>
</dbReference>
<evidence type="ECO:0000313" key="4">
    <source>
        <dbReference type="Proteomes" id="UP001304243"/>
    </source>
</evidence>
<dbReference type="InterPro" id="IPR052208">
    <property type="entry name" value="DmX-like/RAVE_component"/>
</dbReference>
<gene>
    <name evidence="3" type="ORF">ATC70_012596</name>
</gene>
<sequence length="1330" mass="151531">MSSNEVYYSMTEVADVNLLVEAGEAELFEIYKVIQHNNDIKDWKVLKIFQHTIQKFYSDDYTQAVDSFKNSFKKFLNDYSSPDKRQKLAIEKMRNNVGALLASKPAQVAFEKRRSGKDSPIHYIGCDELASAVHARFRSHSKHERFDQRVDRIRDRVRDTPDLLFRIQADGSLTFWGVQHLNSVPRRIPRVFVVLRVDKAIDPLDVIYFLNPTHILHDYSHIQSASTIKPIELSLVARNLHGQLRCYSLNLIDFLDSTSFSPRLHLKYTWLGHQHSISKLYQTQKNRFCTVGVDGQINVWKYELRETCGKMTTQLQLDCSLFVESKQLLAVPVDKAVYDGHHVKLYEFDKQNCHLHHFITCETEAALDLSSLHVYNREEADSGEKSFLLIGVSTTLRQISTWHLTRNHLQHMDIAFRGTQTMPWTVDPNVVGSASQWATNTASKLFHKMALQKKPVLIVSLGPEIIFYGINTDTTNIEWNALFSMDTSSSSRIHQIKCAPGTVALVTGQDHKTLSIWMEIRSGVAPRCVKTFEFDEPVRDIAWNVTSDAQFILAIAFSKSVGIFGQKRASNNANNDDIWACYTTFKVDTPEDITALAWVDCGLLTVAAGNQLRCYLKWLIDDDRISKGNEVNSQVEPMSSIFDISYEMNGPLPFYHPDHLIHYIMWGKMDLVHSVLVSLYTFFKQFVDDEDNSINEFPPVSFSKMLKLQNGESKKGAKQEYNGLFEDDDDADDADTIQNEGDDTVRALTSNEAKNLAHYLKVKVLPGLNESERIHLIAMVDTIVEITNQGDSLDENGARFTALLENHFHLNKSLPPEQRQMQLESRDYVWALHSQSQDLLLERCIRLCDNTLVWQDARNLGLFIWLQKIDVVRDQMATIARNIYLSKSAEARDPVDCTLYYLALPMKKFLANDFTDPQWQRAASKNAFALLGKQRFEYAAAFFLLADKLKDAVNVILKNVKDFHLAIAICRVYEGDHSPLLRDILENSVIPMAIENNDRWLVSMTYWLLNRHKDAVRAMVVPLTQFTDKDMDTTGADSAAVVHDPNAFILYHHLKKNLTQDQKSIVPYDIEYGFSLLVSRSYERLGCPLLALYILTKYYMKPPSAAVEPPPKEARLDKAEDLFGSDDTTAPAYATDLFADDTKATQKFARASDLFADDDDDLFADPKKPSYASNLFDDDDNDIFATKKPASSSKGLFDDDEEGDIFASTNTPATALSDAEEEQDTLDPSEREYDGLDSFKALLVIRLLQTFFHAASALYNGLQQPDDAYVSVYRSHFVRNRQALLDLGESVKIPPDIFSRLLMEKSIKTDVFPLYLYILNEGIPKDFDVH</sequence>
<proteinExistence type="predicted"/>
<feature type="domain" description="RAVE complex protein Rav1 C-terminal" evidence="2">
    <location>
        <begin position="470"/>
        <end position="1092"/>
    </location>
</feature>
<dbReference type="GeneID" id="89956282"/>
<dbReference type="InterPro" id="IPR001680">
    <property type="entry name" value="WD40_rpt"/>
</dbReference>
<organism evidence="3 4">
    <name type="scientific">Mucor velutinosus</name>
    <dbReference type="NCBI Taxonomy" id="708070"/>
    <lineage>
        <taxon>Eukaryota</taxon>
        <taxon>Fungi</taxon>
        <taxon>Fungi incertae sedis</taxon>
        <taxon>Mucoromycota</taxon>
        <taxon>Mucoromycotina</taxon>
        <taxon>Mucoromycetes</taxon>
        <taxon>Mucorales</taxon>
        <taxon>Mucorineae</taxon>
        <taxon>Mucoraceae</taxon>
        <taxon>Mucor</taxon>
    </lineage>
</organism>
<dbReference type="SUPFAM" id="SSF50978">
    <property type="entry name" value="WD40 repeat-like"/>
    <property type="match status" value="1"/>
</dbReference>
<feature type="region of interest" description="Disordered" evidence="1">
    <location>
        <begin position="1188"/>
        <end position="1230"/>
    </location>
</feature>